<dbReference type="AlphaFoldDB" id="A0A2P2Q9V5"/>
<sequence length="37" mass="4586">MLSFFFFFDCEAQLYLLRRGRRLTCIRWSILRGEFPP</sequence>
<proteinExistence type="predicted"/>
<name>A0A2P2Q9V5_RHIMU</name>
<evidence type="ECO:0000313" key="1">
    <source>
        <dbReference type="EMBL" id="MBX63780.1"/>
    </source>
</evidence>
<accession>A0A2P2Q9V5</accession>
<dbReference type="EMBL" id="GGEC01083296">
    <property type="protein sequence ID" value="MBX63780.1"/>
    <property type="molecule type" value="Transcribed_RNA"/>
</dbReference>
<protein>
    <submittedName>
        <fullName evidence="1">Uncharacterized protein</fullName>
    </submittedName>
</protein>
<organism evidence="1">
    <name type="scientific">Rhizophora mucronata</name>
    <name type="common">Asiatic mangrove</name>
    <dbReference type="NCBI Taxonomy" id="61149"/>
    <lineage>
        <taxon>Eukaryota</taxon>
        <taxon>Viridiplantae</taxon>
        <taxon>Streptophyta</taxon>
        <taxon>Embryophyta</taxon>
        <taxon>Tracheophyta</taxon>
        <taxon>Spermatophyta</taxon>
        <taxon>Magnoliopsida</taxon>
        <taxon>eudicotyledons</taxon>
        <taxon>Gunneridae</taxon>
        <taxon>Pentapetalae</taxon>
        <taxon>rosids</taxon>
        <taxon>fabids</taxon>
        <taxon>Malpighiales</taxon>
        <taxon>Rhizophoraceae</taxon>
        <taxon>Rhizophora</taxon>
    </lineage>
</organism>
<reference evidence="1" key="1">
    <citation type="submission" date="2018-02" db="EMBL/GenBank/DDBJ databases">
        <title>Rhizophora mucronata_Transcriptome.</title>
        <authorList>
            <person name="Meera S.P."/>
            <person name="Sreeshan A."/>
            <person name="Augustine A."/>
        </authorList>
    </citation>
    <scope>NUCLEOTIDE SEQUENCE</scope>
    <source>
        <tissue evidence="1">Leaf</tissue>
    </source>
</reference>